<proteinExistence type="predicted"/>
<dbReference type="Gene3D" id="2.60.40.380">
    <property type="entry name" value="Purple acid phosphatase-like, N-terminal"/>
    <property type="match status" value="1"/>
</dbReference>
<sequence length="491" mass="55591">MKCNILQYLSMSFVLIASFFCFNLMANAEQNVQMANGIKIGEVTPSSAVIWTRLTQNAERNINGKPFPYNVNRKKKKSLHFDNLNIMEGATPGVSGEVRIAYWPTSSNDSNLSNGKSEKVWSNWQPVNAQLDYTHQFTLSSLGVGTDYAVVVEGRPLEGKTATVEVLGSFHTAAKSQTASKVTFAVVTGQDYPRRDDKQNGHKIYPQMQKLGLDFFVHTGDIEYYDKPAPYADNLELARFKWSRLYAMPFQRDFHNHTASYFMKDDHDTLKNDAWPGQTYGDLTWDQGLALFKEQVPMGEKTYRTIRWGKDLQIWLVEGRDFRSPNNMKDGPDKTIWGTAQKQWFFDTVKQSDATFKILISPTPIVGPDRKKGKNDNHANLAFKHEGDEIRTFISQQKNMFTVVGDRHWQYASVDPATGLKEFSCGPTADAHAQGFSQKEKSSMHNFLRIKGGFLSGVVDRIEGVPTVTMRHHGVDGTVYYEDIIKVENST</sequence>
<evidence type="ECO:0000313" key="3">
    <source>
        <dbReference type="EMBL" id="WNC72784.1"/>
    </source>
</evidence>
<dbReference type="Gene3D" id="3.60.21.70">
    <property type="entry name" value="PhoD-like phosphatase"/>
    <property type="match status" value="1"/>
</dbReference>
<dbReference type="InterPro" id="IPR029052">
    <property type="entry name" value="Metallo-depent_PP-like"/>
</dbReference>
<feature type="signal peptide" evidence="1">
    <location>
        <begin position="1"/>
        <end position="26"/>
    </location>
</feature>
<evidence type="ECO:0000313" key="4">
    <source>
        <dbReference type="Proteomes" id="UP001258994"/>
    </source>
</evidence>
<feature type="domain" description="PhoD-like phosphatase metallophosphatase" evidence="2">
    <location>
        <begin position="184"/>
        <end position="435"/>
    </location>
</feature>
<keyword evidence="1" id="KW-0732">Signal</keyword>
<dbReference type="PANTHER" id="PTHR43606:SF1">
    <property type="entry name" value="PHOD-LIKE PHOSPHATASE METALLOPHOSPHATASE DOMAIN-CONTAINING PROTEIN"/>
    <property type="match status" value="1"/>
</dbReference>
<dbReference type="InterPro" id="IPR052900">
    <property type="entry name" value="Phospholipid_Metab_Enz"/>
</dbReference>
<accession>A0ABY9TZ89</accession>
<dbReference type="InterPro" id="IPR018946">
    <property type="entry name" value="PhoD-like_MPP"/>
</dbReference>
<dbReference type="InterPro" id="IPR038607">
    <property type="entry name" value="PhoD-like_sf"/>
</dbReference>
<reference evidence="4" key="1">
    <citation type="submission" date="2023-09" db="EMBL/GenBank/DDBJ databases">
        <authorList>
            <person name="Li S."/>
            <person name="Li X."/>
            <person name="Zhang C."/>
            <person name="Zhao Z."/>
        </authorList>
    </citation>
    <scope>NUCLEOTIDE SEQUENCE [LARGE SCALE GENOMIC DNA]</scope>
    <source>
        <strain evidence="4">SQ149</strain>
    </source>
</reference>
<dbReference type="EMBL" id="CP134145">
    <property type="protein sequence ID" value="WNC72784.1"/>
    <property type="molecule type" value="Genomic_DNA"/>
</dbReference>
<dbReference type="SUPFAM" id="SSF56300">
    <property type="entry name" value="Metallo-dependent phosphatases"/>
    <property type="match status" value="1"/>
</dbReference>
<dbReference type="Pfam" id="PF09423">
    <property type="entry name" value="PhoD"/>
    <property type="match status" value="1"/>
</dbReference>
<dbReference type="Proteomes" id="UP001258994">
    <property type="component" value="Chromosome"/>
</dbReference>
<organism evidence="3 4">
    <name type="scientific">Thalassotalea psychrophila</name>
    <dbReference type="NCBI Taxonomy" id="3065647"/>
    <lineage>
        <taxon>Bacteria</taxon>
        <taxon>Pseudomonadati</taxon>
        <taxon>Pseudomonadota</taxon>
        <taxon>Gammaproteobacteria</taxon>
        <taxon>Alteromonadales</taxon>
        <taxon>Colwelliaceae</taxon>
        <taxon>Thalassotalea</taxon>
    </lineage>
</organism>
<evidence type="ECO:0000259" key="2">
    <source>
        <dbReference type="Pfam" id="PF09423"/>
    </source>
</evidence>
<feature type="chain" id="PRO_5046409129" evidence="1">
    <location>
        <begin position="27"/>
        <end position="491"/>
    </location>
</feature>
<dbReference type="RefSeq" id="WP_348391899.1">
    <property type="nucleotide sequence ID" value="NZ_CP134145.1"/>
</dbReference>
<protein>
    <submittedName>
        <fullName evidence="3">Alkaline phosphatase D family protein</fullName>
    </submittedName>
</protein>
<gene>
    <name evidence="3" type="ORF">RGQ13_02080</name>
</gene>
<dbReference type="PANTHER" id="PTHR43606">
    <property type="entry name" value="PHOSPHATASE, PUTATIVE (AFU_ORTHOLOGUE AFUA_6G08710)-RELATED"/>
    <property type="match status" value="1"/>
</dbReference>
<keyword evidence="4" id="KW-1185">Reference proteome</keyword>
<evidence type="ECO:0000256" key="1">
    <source>
        <dbReference type="SAM" id="SignalP"/>
    </source>
</evidence>
<name>A0ABY9TZ89_9GAMM</name>